<proteinExistence type="predicted"/>
<evidence type="ECO:0000313" key="3">
    <source>
        <dbReference type="Proteomes" id="UP000240739"/>
    </source>
</evidence>
<keyword evidence="3" id="KW-1185">Reference proteome</keyword>
<gene>
    <name evidence="2" type="ORF">C7Y72_09880</name>
</gene>
<dbReference type="GO" id="GO:0006261">
    <property type="term" value="P:DNA-templated DNA replication"/>
    <property type="evidence" value="ECO:0007669"/>
    <property type="project" value="TreeGrafter"/>
</dbReference>
<dbReference type="PANTHER" id="PTHR11669">
    <property type="entry name" value="REPLICATION FACTOR C / DNA POLYMERASE III GAMMA-TAU SUBUNIT"/>
    <property type="match status" value="1"/>
</dbReference>
<dbReference type="InterPro" id="IPR050238">
    <property type="entry name" value="DNA_Rep/Repair_Clamp_Loader"/>
</dbReference>
<dbReference type="Proteomes" id="UP000240739">
    <property type="component" value="Unassembled WGS sequence"/>
</dbReference>
<comment type="caution">
    <text evidence="2">The sequence shown here is derived from an EMBL/GenBank/DDBJ whole genome shotgun (WGS) entry which is preliminary data.</text>
</comment>
<sequence>MRRPAIVPEPTGVTGLAGPGRLSRSVRRLPSRAVSLPSLEQHPHAQAVLGPALTGGRASHAYLFHGPPGAGKRDAALGLAAALIADGSPDAAGAARRVREGVHPDFTHVRPSGAGAMIKEDIEEPVVMGATRTPFEARRRVFLLEQADTMNDTVANRLLKTLEEPPDYVHLILVTDRFGDVLPTIVSRCQPVRFEAPTPQQLRDVLGRAGASPEVADACARLGLGDAERARRLALGDGPALRHGAERLARAIVRGELVDRPWEGVLKVMGDRAHAEYDARIAATEEAVALLPKKEQKRAQKEGETAAKRMMRRTMNEALDHGLQLTGLWFRDLACVVDGVPELAHNADRRAELTADAELVPDARALRDAVALVDETRARFQLNVTEELALEALASRVERRLAAVRDA</sequence>
<reference evidence="2 3" key="1">
    <citation type="submission" date="2018-03" db="EMBL/GenBank/DDBJ databases">
        <title>Aquarubrobacter algicola gen. nov., sp. nov., a novel actinobacterium isolated from shallow eutrophic lake during the end of cyanobacterial harmful algal blooms.</title>
        <authorList>
            <person name="Chun S.J."/>
        </authorList>
    </citation>
    <scope>NUCLEOTIDE SEQUENCE [LARGE SCALE GENOMIC DNA]</scope>
    <source>
        <strain evidence="2 3">Seoho-28</strain>
    </source>
</reference>
<evidence type="ECO:0000313" key="2">
    <source>
        <dbReference type="EMBL" id="PTL59932.1"/>
    </source>
</evidence>
<dbReference type="AlphaFoldDB" id="A0A2T4UL10"/>
<dbReference type="InterPro" id="IPR027417">
    <property type="entry name" value="P-loop_NTPase"/>
</dbReference>
<dbReference type="EMBL" id="PYYB01000001">
    <property type="protein sequence ID" value="PTL59932.1"/>
    <property type="molecule type" value="Genomic_DNA"/>
</dbReference>
<dbReference type="Pfam" id="PF13177">
    <property type="entry name" value="DNA_pol3_delta2"/>
    <property type="match status" value="1"/>
</dbReference>
<evidence type="ECO:0000256" key="1">
    <source>
        <dbReference type="SAM" id="MobiDB-lite"/>
    </source>
</evidence>
<protein>
    <recommendedName>
        <fullName evidence="4">DNA polymerase III subunit delta</fullName>
    </recommendedName>
</protein>
<feature type="region of interest" description="Disordered" evidence="1">
    <location>
        <begin position="1"/>
        <end position="22"/>
    </location>
</feature>
<dbReference type="Gene3D" id="3.40.50.300">
    <property type="entry name" value="P-loop containing nucleotide triphosphate hydrolases"/>
    <property type="match status" value="1"/>
</dbReference>
<organism evidence="2 3">
    <name type="scientific">Paraconexibacter algicola</name>
    <dbReference type="NCBI Taxonomy" id="2133960"/>
    <lineage>
        <taxon>Bacteria</taxon>
        <taxon>Bacillati</taxon>
        <taxon>Actinomycetota</taxon>
        <taxon>Thermoleophilia</taxon>
        <taxon>Solirubrobacterales</taxon>
        <taxon>Paraconexibacteraceae</taxon>
        <taxon>Paraconexibacter</taxon>
    </lineage>
</organism>
<evidence type="ECO:0008006" key="4">
    <source>
        <dbReference type="Google" id="ProtNLM"/>
    </source>
</evidence>
<name>A0A2T4UL10_9ACTN</name>
<dbReference type="PANTHER" id="PTHR11669:SF8">
    <property type="entry name" value="DNA POLYMERASE III SUBUNIT DELTA"/>
    <property type="match status" value="1"/>
</dbReference>
<dbReference type="SUPFAM" id="SSF52540">
    <property type="entry name" value="P-loop containing nucleoside triphosphate hydrolases"/>
    <property type="match status" value="1"/>
</dbReference>
<accession>A0A2T4UL10</accession>